<feature type="compositionally biased region" description="Low complexity" evidence="1">
    <location>
        <begin position="1"/>
        <end position="34"/>
    </location>
</feature>
<dbReference type="EMBL" id="CADCXV010000447">
    <property type="protein sequence ID" value="CAB0030278.1"/>
    <property type="molecule type" value="Genomic_DNA"/>
</dbReference>
<name>A0A6H5HX39_9HYME</name>
<dbReference type="AlphaFoldDB" id="A0A6H5HX39"/>
<accession>A0A6H5HX39</accession>
<keyword evidence="3" id="KW-1185">Reference proteome</keyword>
<feature type="compositionally biased region" description="Low complexity" evidence="1">
    <location>
        <begin position="45"/>
        <end position="55"/>
    </location>
</feature>
<dbReference type="Proteomes" id="UP000479190">
    <property type="component" value="Unassembled WGS sequence"/>
</dbReference>
<gene>
    <name evidence="2" type="ORF">TBRA_LOCUS2285</name>
</gene>
<evidence type="ECO:0000313" key="3">
    <source>
        <dbReference type="Proteomes" id="UP000479190"/>
    </source>
</evidence>
<evidence type="ECO:0000256" key="1">
    <source>
        <dbReference type="SAM" id="MobiDB-lite"/>
    </source>
</evidence>
<organism evidence="2 3">
    <name type="scientific">Trichogramma brassicae</name>
    <dbReference type="NCBI Taxonomy" id="86971"/>
    <lineage>
        <taxon>Eukaryota</taxon>
        <taxon>Metazoa</taxon>
        <taxon>Ecdysozoa</taxon>
        <taxon>Arthropoda</taxon>
        <taxon>Hexapoda</taxon>
        <taxon>Insecta</taxon>
        <taxon>Pterygota</taxon>
        <taxon>Neoptera</taxon>
        <taxon>Endopterygota</taxon>
        <taxon>Hymenoptera</taxon>
        <taxon>Apocrita</taxon>
        <taxon>Proctotrupomorpha</taxon>
        <taxon>Chalcidoidea</taxon>
        <taxon>Trichogrammatidae</taxon>
        <taxon>Trichogramma</taxon>
    </lineage>
</organism>
<reference evidence="2 3" key="1">
    <citation type="submission" date="2020-02" db="EMBL/GenBank/DDBJ databases">
        <authorList>
            <person name="Ferguson B K."/>
        </authorList>
    </citation>
    <scope>NUCLEOTIDE SEQUENCE [LARGE SCALE GENOMIC DNA]</scope>
</reference>
<feature type="region of interest" description="Disordered" evidence="1">
    <location>
        <begin position="1"/>
        <end position="109"/>
    </location>
</feature>
<proteinExistence type="predicted"/>
<sequence length="320" mass="35589">MVQQLLNHQQQQQQQQVQLQQQIQQLIQQQQPQGNLPPQPPIQPNQPNQNRDPIQVLNADRDARGNHRGRNGYSSDESEDGGSAHHKQEKSGKVRPPPPNSQRKGSRCNRCPCEDHCPTLAGPEAADASCMLASSTPYSCTEPPSTPPPPPPPPPLEHSSTKREPTYNRRSQPPTTSPLPAVIGGRPPCPCLTRPHMSLPAYHRWPFPPLADERARLKKTTAVPRREDAKGRRNAWSLGRIFEVRFFLPGVVEPVPEVERVPLKKKTRAMSSASEAVKKTPITVRAGSDIAILRGACRRIKDHTAPGPDGVMFTFRNDKY</sequence>
<feature type="compositionally biased region" description="Pro residues" evidence="1">
    <location>
        <begin position="35"/>
        <end position="44"/>
    </location>
</feature>
<evidence type="ECO:0000313" key="2">
    <source>
        <dbReference type="EMBL" id="CAB0030278.1"/>
    </source>
</evidence>
<feature type="compositionally biased region" description="Pro residues" evidence="1">
    <location>
        <begin position="144"/>
        <end position="156"/>
    </location>
</feature>
<protein>
    <submittedName>
        <fullName evidence="2">Uncharacterized protein</fullName>
    </submittedName>
</protein>
<feature type="region of interest" description="Disordered" evidence="1">
    <location>
        <begin position="135"/>
        <end position="186"/>
    </location>
</feature>